<feature type="compositionally biased region" description="Basic and acidic residues" evidence="4">
    <location>
        <begin position="151"/>
        <end position="161"/>
    </location>
</feature>
<dbReference type="OrthoDB" id="696085at2759"/>
<name>A0A835C8Y0_9POAL</name>
<proteinExistence type="inferred from homology"/>
<accession>A0A835C8Y0</accession>
<feature type="domain" description="DUF4005" evidence="5">
    <location>
        <begin position="679"/>
        <end position="718"/>
    </location>
</feature>
<dbReference type="InterPro" id="IPR000048">
    <property type="entry name" value="IQ_motif_EF-hand-BS"/>
</dbReference>
<sequence>MQTDMAEGKGRARASRVAQSRGLIFPNAQEFHIKPDRRARFSSQMGSTACWPPTGLLFFPQILSSSSSVQPALRRTPRATGLFDWIPSIRDCRHKQQFRILLVPMAISSSVASPNPCRSGAALTRPPGVMAEKAKRRRSWFERIRRLFTSEPKEKPKPDKKAKSKRWLPGKLRTQQSFALPAPAPAPAPAASDQQQIRQAEDEQSKHAMAVALATAAAAEAAVAAAHAAAEVVRLTGPQQPPPRPPGHEHIEREHEQAAVAIQSAYRGYLARRALRALKGLVRLQALIRGQAVRRQTAATLRGLESLMRIQARHRSRSGVEEEDDDDDAMLLRRGRELYAAAVHKHSVSGGERANDWRRTCAAPCGWRAGAGRDRQGGDATAHARLELGGRVAAAGAASYGIASLGWCPRAHGSLAVESTQEPHVVGEPDRPAWPRFDAQPSCLTAGWLPVQCRVWTAASYSYALLVVGVDRRRSNACTSHLDRRVFVYYHRPWPAAGFGRRGGCRQGREQQQQQAAGNKGWDSSIFSKEEMSAMTRSREEAALKRVRALQYASLQSEKLGIRRPPLSSRDEMDTALNHQRWSWLDEWVGSQPPFDKDVPVAHQSPYTTAAAKDDPTAKSRRTPAAVDPLAAGGDNDDRLGCSARRSFVRPRRAPARAAAAGDYYYYYDDVAAAPCSPAPFPGYMASTASAKAKFRSMSTPKERAGGSDAYSEHCFPFADRMLSPIPSMSPIPSIASDMGFARSTARPPPIAQRSPRVAAKGPMTPTRSRSRRSTNHHSFGSEAALHQLQMEHYTPVR</sequence>
<evidence type="ECO:0000256" key="1">
    <source>
        <dbReference type="ARBA" id="ARBA00022860"/>
    </source>
</evidence>
<dbReference type="PROSITE" id="PS50096">
    <property type="entry name" value="IQ"/>
    <property type="match status" value="2"/>
</dbReference>
<feature type="region of interest" description="Disordered" evidence="4">
    <location>
        <begin position="501"/>
        <end position="523"/>
    </location>
</feature>
<dbReference type="PANTHER" id="PTHR32295">
    <property type="entry name" value="IQ-DOMAIN 5-RELATED"/>
    <property type="match status" value="1"/>
</dbReference>
<evidence type="ECO:0000256" key="4">
    <source>
        <dbReference type="SAM" id="MobiDB-lite"/>
    </source>
</evidence>
<dbReference type="InterPro" id="IPR025064">
    <property type="entry name" value="DUF4005"/>
</dbReference>
<dbReference type="Pfam" id="PF13178">
    <property type="entry name" value="DUF4005"/>
    <property type="match status" value="1"/>
</dbReference>
<evidence type="ECO:0000313" key="6">
    <source>
        <dbReference type="EMBL" id="KAF8721014.1"/>
    </source>
</evidence>
<protein>
    <recommendedName>
        <fullName evidence="5">DUF4005 domain-containing protein</fullName>
    </recommendedName>
</protein>
<dbReference type="SMART" id="SM00015">
    <property type="entry name" value="IQ"/>
    <property type="match status" value="1"/>
</dbReference>
<dbReference type="CDD" id="cd23767">
    <property type="entry name" value="IQCD"/>
    <property type="match status" value="1"/>
</dbReference>
<dbReference type="Gene3D" id="1.20.5.190">
    <property type="match status" value="1"/>
</dbReference>
<dbReference type="AlphaFoldDB" id="A0A835C8Y0"/>
<evidence type="ECO:0000256" key="3">
    <source>
        <dbReference type="ARBA" id="ARBA00024378"/>
    </source>
</evidence>
<feature type="region of interest" description="Disordered" evidence="4">
    <location>
        <begin position="609"/>
        <end position="638"/>
    </location>
</feature>
<keyword evidence="7" id="KW-1185">Reference proteome</keyword>
<keyword evidence="1" id="KW-0112">Calmodulin-binding</keyword>
<comment type="subunit">
    <text evidence="3">Binds to multiple calmodulin (CaM) in the presence of Ca(2+) and CaM-like proteins.</text>
</comment>
<comment type="similarity">
    <text evidence="2">Belongs to the IQD family.</text>
</comment>
<dbReference type="EMBL" id="JACEFO010001687">
    <property type="protein sequence ID" value="KAF8721014.1"/>
    <property type="molecule type" value="Genomic_DNA"/>
</dbReference>
<organism evidence="6 7">
    <name type="scientific">Digitaria exilis</name>
    <dbReference type="NCBI Taxonomy" id="1010633"/>
    <lineage>
        <taxon>Eukaryota</taxon>
        <taxon>Viridiplantae</taxon>
        <taxon>Streptophyta</taxon>
        <taxon>Embryophyta</taxon>
        <taxon>Tracheophyta</taxon>
        <taxon>Spermatophyta</taxon>
        <taxon>Magnoliopsida</taxon>
        <taxon>Liliopsida</taxon>
        <taxon>Poales</taxon>
        <taxon>Poaceae</taxon>
        <taxon>PACMAD clade</taxon>
        <taxon>Panicoideae</taxon>
        <taxon>Panicodae</taxon>
        <taxon>Paniceae</taxon>
        <taxon>Anthephorinae</taxon>
        <taxon>Digitaria</taxon>
    </lineage>
</organism>
<dbReference type="PANTHER" id="PTHR32295:SF41">
    <property type="entry name" value="PROTEIN IQ-DOMAIN 11"/>
    <property type="match status" value="1"/>
</dbReference>
<dbReference type="Proteomes" id="UP000636709">
    <property type="component" value="Unassembled WGS sequence"/>
</dbReference>
<reference evidence="6" key="1">
    <citation type="submission" date="2020-07" db="EMBL/GenBank/DDBJ databases">
        <title>Genome sequence and genetic diversity analysis of an under-domesticated orphan crop, white fonio (Digitaria exilis).</title>
        <authorList>
            <person name="Bennetzen J.L."/>
            <person name="Chen S."/>
            <person name="Ma X."/>
            <person name="Wang X."/>
            <person name="Yssel A.E.J."/>
            <person name="Chaluvadi S.R."/>
            <person name="Johnson M."/>
            <person name="Gangashetty P."/>
            <person name="Hamidou F."/>
            <person name="Sanogo M.D."/>
            <person name="Zwaenepoel A."/>
            <person name="Wallace J."/>
            <person name="Van De Peer Y."/>
            <person name="Van Deynze A."/>
        </authorList>
    </citation>
    <scope>NUCLEOTIDE SEQUENCE</scope>
    <source>
        <tissue evidence="6">Leaves</tissue>
    </source>
</reference>
<evidence type="ECO:0000313" key="7">
    <source>
        <dbReference type="Proteomes" id="UP000636709"/>
    </source>
</evidence>
<feature type="region of interest" description="Disordered" evidence="4">
    <location>
        <begin position="148"/>
        <end position="204"/>
    </location>
</feature>
<gene>
    <name evidence="6" type="ORF">HU200_023426</name>
</gene>
<dbReference type="Pfam" id="PF00612">
    <property type="entry name" value="IQ"/>
    <property type="match status" value="1"/>
</dbReference>
<evidence type="ECO:0000256" key="2">
    <source>
        <dbReference type="ARBA" id="ARBA00024341"/>
    </source>
</evidence>
<feature type="region of interest" description="Disordered" evidence="4">
    <location>
        <begin position="745"/>
        <end position="798"/>
    </location>
</feature>
<dbReference type="GO" id="GO:0005516">
    <property type="term" value="F:calmodulin binding"/>
    <property type="evidence" value="ECO:0007669"/>
    <property type="project" value="UniProtKB-KW"/>
</dbReference>
<evidence type="ECO:0000259" key="5">
    <source>
        <dbReference type="Pfam" id="PF13178"/>
    </source>
</evidence>
<comment type="caution">
    <text evidence="6">The sequence shown here is derived from an EMBL/GenBank/DDBJ whole genome shotgun (WGS) entry which is preliminary data.</text>
</comment>